<dbReference type="Gene3D" id="1.10.1740.10">
    <property type="match status" value="1"/>
</dbReference>
<dbReference type="PANTHER" id="PTHR43133:SF46">
    <property type="entry name" value="RNA POLYMERASE SIGMA-70 FACTOR ECF SUBFAMILY"/>
    <property type="match status" value="1"/>
</dbReference>
<keyword evidence="8" id="KW-1185">Reference proteome</keyword>
<dbReference type="InterPro" id="IPR036388">
    <property type="entry name" value="WH-like_DNA-bd_sf"/>
</dbReference>
<dbReference type="Proteomes" id="UP000185003">
    <property type="component" value="Unassembled WGS sequence"/>
</dbReference>
<dbReference type="STRING" id="536979.SAMN04488055_3519"/>
<dbReference type="GO" id="GO:0006352">
    <property type="term" value="P:DNA-templated transcription initiation"/>
    <property type="evidence" value="ECO:0007669"/>
    <property type="project" value="InterPro"/>
</dbReference>
<evidence type="ECO:0000256" key="4">
    <source>
        <dbReference type="ARBA" id="ARBA00023163"/>
    </source>
</evidence>
<dbReference type="AlphaFoldDB" id="A0A1N6J111"/>
<proteinExistence type="inferred from homology"/>
<dbReference type="InterPro" id="IPR039425">
    <property type="entry name" value="RNA_pol_sigma-70-like"/>
</dbReference>
<protein>
    <submittedName>
        <fullName evidence="7">RNA polymerase sigma-70 factor, ECF subfamily</fullName>
    </submittedName>
</protein>
<dbReference type="InterPro" id="IPR013325">
    <property type="entry name" value="RNA_pol_sigma_r2"/>
</dbReference>
<dbReference type="InterPro" id="IPR014284">
    <property type="entry name" value="RNA_pol_sigma-70_dom"/>
</dbReference>
<keyword evidence="2" id="KW-0805">Transcription regulation</keyword>
<dbReference type="SUPFAM" id="SSF88659">
    <property type="entry name" value="Sigma3 and sigma4 domains of RNA polymerase sigma factors"/>
    <property type="match status" value="1"/>
</dbReference>
<evidence type="ECO:0000256" key="3">
    <source>
        <dbReference type="ARBA" id="ARBA00023082"/>
    </source>
</evidence>
<dbReference type="EMBL" id="FSRA01000002">
    <property type="protein sequence ID" value="SIO37796.1"/>
    <property type="molecule type" value="Genomic_DNA"/>
</dbReference>
<dbReference type="Pfam" id="PF08281">
    <property type="entry name" value="Sigma70_r4_2"/>
    <property type="match status" value="1"/>
</dbReference>
<feature type="domain" description="RNA polymerase sigma-70 region 2" evidence="5">
    <location>
        <begin position="30"/>
        <end position="96"/>
    </location>
</feature>
<feature type="domain" description="RNA polymerase sigma factor 70 region 4 type 2" evidence="6">
    <location>
        <begin position="129"/>
        <end position="179"/>
    </location>
</feature>
<dbReference type="InterPro" id="IPR007627">
    <property type="entry name" value="RNA_pol_sigma70_r2"/>
</dbReference>
<comment type="similarity">
    <text evidence="1">Belongs to the sigma-70 factor family. ECF subfamily.</text>
</comment>
<keyword evidence="4" id="KW-0804">Transcription</keyword>
<sequence length="198" mass="22732">MRNTSHHISEEPPVELQRIGDGDEQAFRQLFQYYSPRLNQFAYSIVKIKEAATEIVDDVFIKLWKQREGVPSISNIRVYLYVAVKNSSLNYLSSRAHRQITEPFNHFDIALSHDQAPDEKMISAELQGKITSAIESLPPRCKMIFKLVREDGLRYKDVAEILNLTVNTVDAQMVIAVKRISEKVQAHFTAFPRKAAKK</sequence>
<dbReference type="InterPro" id="IPR013324">
    <property type="entry name" value="RNA_pol_sigma_r3/r4-like"/>
</dbReference>
<organism evidence="7 8">
    <name type="scientific">Chitinophaga niabensis</name>
    <dbReference type="NCBI Taxonomy" id="536979"/>
    <lineage>
        <taxon>Bacteria</taxon>
        <taxon>Pseudomonadati</taxon>
        <taxon>Bacteroidota</taxon>
        <taxon>Chitinophagia</taxon>
        <taxon>Chitinophagales</taxon>
        <taxon>Chitinophagaceae</taxon>
        <taxon>Chitinophaga</taxon>
    </lineage>
</organism>
<dbReference type="Pfam" id="PF04542">
    <property type="entry name" value="Sigma70_r2"/>
    <property type="match status" value="1"/>
</dbReference>
<dbReference type="SUPFAM" id="SSF88946">
    <property type="entry name" value="Sigma2 domain of RNA polymerase sigma factors"/>
    <property type="match status" value="1"/>
</dbReference>
<dbReference type="RefSeq" id="WP_234979708.1">
    <property type="nucleotide sequence ID" value="NZ_FSRA01000002.1"/>
</dbReference>
<dbReference type="GO" id="GO:0003677">
    <property type="term" value="F:DNA binding"/>
    <property type="evidence" value="ECO:0007669"/>
    <property type="project" value="InterPro"/>
</dbReference>
<dbReference type="NCBIfam" id="TIGR02985">
    <property type="entry name" value="Sig70_bacteroi1"/>
    <property type="match status" value="1"/>
</dbReference>
<accession>A0A1N6J111</accession>
<dbReference type="Gene3D" id="1.10.10.10">
    <property type="entry name" value="Winged helix-like DNA-binding domain superfamily/Winged helix DNA-binding domain"/>
    <property type="match status" value="1"/>
</dbReference>
<evidence type="ECO:0000259" key="6">
    <source>
        <dbReference type="Pfam" id="PF08281"/>
    </source>
</evidence>
<dbReference type="InterPro" id="IPR013249">
    <property type="entry name" value="RNA_pol_sigma70_r4_t2"/>
</dbReference>
<evidence type="ECO:0000259" key="5">
    <source>
        <dbReference type="Pfam" id="PF04542"/>
    </source>
</evidence>
<evidence type="ECO:0000256" key="1">
    <source>
        <dbReference type="ARBA" id="ARBA00010641"/>
    </source>
</evidence>
<name>A0A1N6J111_9BACT</name>
<evidence type="ECO:0000313" key="8">
    <source>
        <dbReference type="Proteomes" id="UP000185003"/>
    </source>
</evidence>
<evidence type="ECO:0000256" key="2">
    <source>
        <dbReference type="ARBA" id="ARBA00023015"/>
    </source>
</evidence>
<evidence type="ECO:0000313" key="7">
    <source>
        <dbReference type="EMBL" id="SIO37796.1"/>
    </source>
</evidence>
<dbReference type="PANTHER" id="PTHR43133">
    <property type="entry name" value="RNA POLYMERASE ECF-TYPE SIGMA FACTO"/>
    <property type="match status" value="1"/>
</dbReference>
<dbReference type="GO" id="GO:0016987">
    <property type="term" value="F:sigma factor activity"/>
    <property type="evidence" value="ECO:0007669"/>
    <property type="project" value="UniProtKB-KW"/>
</dbReference>
<keyword evidence="3" id="KW-0731">Sigma factor</keyword>
<reference evidence="7 8" key="1">
    <citation type="submission" date="2016-11" db="EMBL/GenBank/DDBJ databases">
        <authorList>
            <person name="Jaros S."/>
            <person name="Januszkiewicz K."/>
            <person name="Wedrychowicz H."/>
        </authorList>
    </citation>
    <scope>NUCLEOTIDE SEQUENCE [LARGE SCALE GENOMIC DNA]</scope>
    <source>
        <strain evidence="7 8">DSM 24787</strain>
    </source>
</reference>
<dbReference type="InterPro" id="IPR014327">
    <property type="entry name" value="RNA_pol_sigma70_bacteroid"/>
</dbReference>
<gene>
    <name evidence="7" type="ORF">SAMN04488055_3519</name>
</gene>
<dbReference type="NCBIfam" id="TIGR02937">
    <property type="entry name" value="sigma70-ECF"/>
    <property type="match status" value="1"/>
</dbReference>